<dbReference type="AlphaFoldDB" id="A0A673LYG9"/>
<keyword evidence="3" id="KW-0072">Autophagy</keyword>
<dbReference type="SUPFAM" id="SSF46565">
    <property type="entry name" value="Chaperone J-domain"/>
    <property type="match status" value="1"/>
</dbReference>
<feature type="region of interest" description="Disordered" evidence="7">
    <location>
        <begin position="664"/>
        <end position="692"/>
    </location>
</feature>
<dbReference type="CDD" id="cd02963">
    <property type="entry name" value="TRX_DnaJ"/>
    <property type="match status" value="1"/>
</dbReference>
<dbReference type="Gene3D" id="1.10.287.110">
    <property type="entry name" value="DnaJ domain"/>
    <property type="match status" value="1"/>
</dbReference>
<evidence type="ECO:0000256" key="1">
    <source>
        <dbReference type="ARBA" id="ARBA00004163"/>
    </source>
</evidence>
<dbReference type="InterPro" id="IPR018253">
    <property type="entry name" value="DnaJ_domain_CS"/>
</dbReference>
<organism evidence="11 12">
    <name type="scientific">Sinocyclocheilus rhinocerous</name>
    <dbReference type="NCBI Taxonomy" id="307959"/>
    <lineage>
        <taxon>Eukaryota</taxon>
        <taxon>Metazoa</taxon>
        <taxon>Chordata</taxon>
        <taxon>Craniata</taxon>
        <taxon>Vertebrata</taxon>
        <taxon>Euteleostomi</taxon>
        <taxon>Actinopterygii</taxon>
        <taxon>Neopterygii</taxon>
        <taxon>Teleostei</taxon>
        <taxon>Ostariophysi</taxon>
        <taxon>Cypriniformes</taxon>
        <taxon>Cyprinidae</taxon>
        <taxon>Cyprininae</taxon>
        <taxon>Sinocyclocheilus</taxon>
    </lineage>
</organism>
<evidence type="ECO:0000256" key="9">
    <source>
        <dbReference type="SAM" id="SignalP"/>
    </source>
</evidence>
<evidence type="ECO:0000256" key="6">
    <source>
        <dbReference type="ARBA" id="ARBA00035043"/>
    </source>
</evidence>
<dbReference type="InterPro" id="IPR052448">
    <property type="entry name" value="DnaJ_C16_autophagy_reg"/>
</dbReference>
<evidence type="ECO:0000256" key="2">
    <source>
        <dbReference type="ARBA" id="ARBA00020921"/>
    </source>
</evidence>
<dbReference type="PANTHER" id="PTHR44303">
    <property type="entry name" value="DNAJ HOMOLOG SUBFAMILY C MEMBER 16"/>
    <property type="match status" value="1"/>
</dbReference>
<dbReference type="SUPFAM" id="SSF52833">
    <property type="entry name" value="Thioredoxin-like"/>
    <property type="match status" value="1"/>
</dbReference>
<dbReference type="Gene3D" id="3.40.30.10">
    <property type="entry name" value="Glutaredoxin"/>
    <property type="match status" value="1"/>
</dbReference>
<keyword evidence="12" id="KW-1185">Reference proteome</keyword>
<dbReference type="InterPro" id="IPR036249">
    <property type="entry name" value="Thioredoxin-like_sf"/>
</dbReference>
<dbReference type="Ensembl" id="ENSSRHT00000083190.1">
    <property type="protein sequence ID" value="ENSSRHP00000080998.1"/>
    <property type="gene ID" value="ENSSRHG00000039866.1"/>
</dbReference>
<reference evidence="11" key="2">
    <citation type="submission" date="2025-09" db="UniProtKB">
        <authorList>
            <consortium name="Ensembl"/>
        </authorList>
    </citation>
    <scope>IDENTIFICATION</scope>
</reference>
<evidence type="ECO:0000256" key="3">
    <source>
        <dbReference type="ARBA" id="ARBA00023006"/>
    </source>
</evidence>
<dbReference type="Proteomes" id="UP000472270">
    <property type="component" value="Unassembled WGS sequence"/>
</dbReference>
<dbReference type="GO" id="GO:0006914">
    <property type="term" value="P:autophagy"/>
    <property type="evidence" value="ECO:0007669"/>
    <property type="project" value="UniProtKB-KW"/>
</dbReference>
<dbReference type="InterPro" id="IPR013766">
    <property type="entry name" value="Thioredoxin_domain"/>
</dbReference>
<keyword evidence="8" id="KW-0812">Transmembrane</keyword>
<feature type="domain" description="J" evidence="10">
    <location>
        <begin position="35"/>
        <end position="99"/>
    </location>
</feature>
<keyword evidence="8" id="KW-0472">Membrane</keyword>
<dbReference type="InterPro" id="IPR001623">
    <property type="entry name" value="DnaJ_domain"/>
</dbReference>
<dbReference type="InterPro" id="IPR036869">
    <property type="entry name" value="J_dom_sf"/>
</dbReference>
<dbReference type="GO" id="GO:0005789">
    <property type="term" value="C:endoplasmic reticulum membrane"/>
    <property type="evidence" value="ECO:0007669"/>
    <property type="project" value="UniProtKB-SubCell"/>
</dbReference>
<evidence type="ECO:0000256" key="7">
    <source>
        <dbReference type="SAM" id="MobiDB-lite"/>
    </source>
</evidence>
<comment type="function">
    <text evidence="5">Plays an important role in regulating the size of autophagosomes during the formation process.</text>
</comment>
<keyword evidence="9" id="KW-0732">Signal</keyword>
<evidence type="ECO:0000256" key="4">
    <source>
        <dbReference type="ARBA" id="ARBA00023180"/>
    </source>
</evidence>
<evidence type="ECO:0000313" key="12">
    <source>
        <dbReference type="Proteomes" id="UP000472270"/>
    </source>
</evidence>
<dbReference type="PANTHER" id="PTHR44303:SF1">
    <property type="entry name" value="DNAJ HOMOLOG SUBFAMILY C MEMBER 16"/>
    <property type="match status" value="1"/>
</dbReference>
<reference evidence="11" key="1">
    <citation type="submission" date="2025-08" db="UniProtKB">
        <authorList>
            <consortium name="Ensembl"/>
        </authorList>
    </citation>
    <scope>IDENTIFICATION</scope>
</reference>
<feature type="chain" id="PRO_5025547556" description="DnaJ homolog subfamily C member 16" evidence="9">
    <location>
        <begin position="30"/>
        <end position="733"/>
    </location>
</feature>
<feature type="signal peptide" evidence="9">
    <location>
        <begin position="1"/>
        <end position="29"/>
    </location>
</feature>
<evidence type="ECO:0000313" key="11">
    <source>
        <dbReference type="Ensembl" id="ENSSRHP00000080998.1"/>
    </source>
</evidence>
<dbReference type="PROSITE" id="PS50076">
    <property type="entry name" value="DNAJ_2"/>
    <property type="match status" value="1"/>
</dbReference>
<feature type="transmembrane region" description="Helical" evidence="8">
    <location>
        <begin position="536"/>
        <end position="557"/>
    </location>
</feature>
<feature type="region of interest" description="Disordered" evidence="7">
    <location>
        <begin position="610"/>
        <end position="636"/>
    </location>
</feature>
<sequence>LAKMGGWSVFVSCCVWAILLLALFGDSLASAPEFDPYKVLGVSRHASQAEIKKVYKRLAREWHPDKNKSPGAEDMFIKITKSYEILSNEERRANYDRFGQMDENQNFARAPQGFRHYHDSFYFDESFFHFPRTSRDFTDSKHLFHYNQYINEVLPDSFKRPYLIKITSEWCFTCIHIEPVWKDTVQELEPLGVGIGVVDIGYERQLANHLGAHRTPSILGLINGKVTFFHYAVVREHLRQFVESLLPQKLVEKVTDNSYFEFLNSWHEENKPRVLMFDVASNIPLLYKLTAFAYKDYVRFGYVDMGLTETSKVVQRFNINTYAPTMLLFKENTDKPADVIQARGMKKQIIDEFVSNNRFLLVPRLVNQKLFDELCPVKQFHRRRKYCVLLVTGEGEQFVSVNEAFFDFASSNTKEVLRFAYVYQRQQQPLCDTLLKKEDTTPPQVILLERRSATGRVLYRTVTGGWNGSDDDKHRLLEQLELLQRDPSYLTHDAMLPELNNEFASMFLIQWINTAYDYLAQFYFDLLYSNWREMMPILSLIFSALFILFGTVIIQAFRSCIEHPLLSTYILQQTNPKETILTSSRRSQTLHYSFLNVDKHSQWMDSLMESAPDARPSDCLDKEEEEEDSTSNKSDYTGHVLALNGHKKYFCLFRPVFTGEETECSRWSDEDAATAGPSKASRSRSSSRQKATTLEIHHKLDRLGLWMERLMEGTLPRHYVPAWPGLDTITPQK</sequence>
<proteinExistence type="predicted"/>
<protein>
    <recommendedName>
        <fullName evidence="2">DnaJ homolog subfamily C member 16</fullName>
    </recommendedName>
    <alternativeName>
        <fullName evidence="6">Endoplasmic reticulum DNA J domain-containing protein 8</fullName>
    </alternativeName>
</protein>
<dbReference type="InterPro" id="IPR043361">
    <property type="entry name" value="DNAJC16_TRX"/>
</dbReference>
<feature type="transmembrane region" description="Helical" evidence="8">
    <location>
        <begin position="503"/>
        <end position="524"/>
    </location>
</feature>
<accession>A0A673LYG9</accession>
<dbReference type="PRINTS" id="PR00625">
    <property type="entry name" value="JDOMAIN"/>
</dbReference>
<evidence type="ECO:0000256" key="8">
    <source>
        <dbReference type="SAM" id="Phobius"/>
    </source>
</evidence>
<keyword evidence="8" id="KW-1133">Transmembrane helix</keyword>
<gene>
    <name evidence="11" type="primary">LOC107751024</name>
</gene>
<dbReference type="PROSITE" id="PS00636">
    <property type="entry name" value="DNAJ_1"/>
    <property type="match status" value="1"/>
</dbReference>
<dbReference type="SMART" id="SM00271">
    <property type="entry name" value="DnaJ"/>
    <property type="match status" value="1"/>
</dbReference>
<name>A0A673LYG9_9TELE</name>
<dbReference type="CDD" id="cd06257">
    <property type="entry name" value="DnaJ"/>
    <property type="match status" value="1"/>
</dbReference>
<dbReference type="Pfam" id="PF00085">
    <property type="entry name" value="Thioredoxin"/>
    <property type="match status" value="1"/>
</dbReference>
<comment type="subcellular location">
    <subcellularLocation>
        <location evidence="1">Endoplasmic reticulum membrane</location>
        <topology evidence="1">Single-pass type IV membrane protein</topology>
    </subcellularLocation>
</comment>
<evidence type="ECO:0000259" key="10">
    <source>
        <dbReference type="PROSITE" id="PS50076"/>
    </source>
</evidence>
<keyword evidence="4" id="KW-0325">Glycoprotein</keyword>
<evidence type="ECO:0000256" key="5">
    <source>
        <dbReference type="ARBA" id="ARBA00035002"/>
    </source>
</evidence>
<dbReference type="Pfam" id="PF00226">
    <property type="entry name" value="DnaJ"/>
    <property type="match status" value="1"/>
</dbReference>